<dbReference type="PROSITE" id="PS00557">
    <property type="entry name" value="FMN_HYDROXY_ACID_DH_1"/>
    <property type="match status" value="1"/>
</dbReference>
<keyword evidence="4" id="KW-0560">Oxidoreductase</keyword>
<dbReference type="RefSeq" id="WP_111902807.1">
    <property type="nucleotide sequence ID" value="NZ_QLNP01000062.1"/>
</dbReference>
<dbReference type="Proteomes" id="UP000249166">
    <property type="component" value="Unassembled WGS sequence"/>
</dbReference>
<dbReference type="OrthoDB" id="9770452at2"/>
<dbReference type="PIRSF" id="PIRSF000138">
    <property type="entry name" value="Al-hdrx_acd_dh"/>
    <property type="match status" value="1"/>
</dbReference>
<dbReference type="InterPro" id="IPR008259">
    <property type="entry name" value="FMN_hydac_DH_AS"/>
</dbReference>
<evidence type="ECO:0000313" key="9">
    <source>
        <dbReference type="EMBL" id="RAM38338.1"/>
    </source>
</evidence>
<dbReference type="Gene3D" id="3.20.20.70">
    <property type="entry name" value="Aldolase class I"/>
    <property type="match status" value="1"/>
</dbReference>
<dbReference type="SUPFAM" id="SSF51395">
    <property type="entry name" value="FMN-linked oxidoreductases"/>
    <property type="match status" value="1"/>
</dbReference>
<organism evidence="9 10">
    <name type="scientific">Arthrobacter globiformis</name>
    <dbReference type="NCBI Taxonomy" id="1665"/>
    <lineage>
        <taxon>Bacteria</taxon>
        <taxon>Bacillati</taxon>
        <taxon>Actinomycetota</taxon>
        <taxon>Actinomycetes</taxon>
        <taxon>Micrococcales</taxon>
        <taxon>Micrococcaceae</taxon>
        <taxon>Arthrobacter</taxon>
    </lineage>
</organism>
<feature type="binding site" evidence="7">
    <location>
        <position position="138"/>
    </location>
    <ligand>
        <name>FMN</name>
        <dbReference type="ChEBI" id="CHEBI:58210"/>
    </ligand>
</feature>
<accession>A0A328HI91</accession>
<dbReference type="GO" id="GO:0010181">
    <property type="term" value="F:FMN binding"/>
    <property type="evidence" value="ECO:0007669"/>
    <property type="project" value="InterPro"/>
</dbReference>
<comment type="cofactor">
    <cofactor evidence="1">
        <name>FMN</name>
        <dbReference type="ChEBI" id="CHEBI:58210"/>
    </cofactor>
</comment>
<evidence type="ECO:0000259" key="8">
    <source>
        <dbReference type="PROSITE" id="PS51349"/>
    </source>
</evidence>
<dbReference type="InterPro" id="IPR012133">
    <property type="entry name" value="Alpha-hydoxy_acid_DH_FMN"/>
</dbReference>
<dbReference type="InterPro" id="IPR037396">
    <property type="entry name" value="FMN_HAD"/>
</dbReference>
<feature type="binding site" evidence="7">
    <location>
        <begin position="356"/>
        <end position="357"/>
    </location>
    <ligand>
        <name>FMN</name>
        <dbReference type="ChEBI" id="CHEBI:58210"/>
    </ligand>
</feature>
<evidence type="ECO:0000256" key="5">
    <source>
        <dbReference type="ARBA" id="ARBA00024042"/>
    </source>
</evidence>
<dbReference type="InterPro" id="IPR000262">
    <property type="entry name" value="FMN-dep_DH"/>
</dbReference>
<feature type="binding site" evidence="7">
    <location>
        <position position="160"/>
    </location>
    <ligand>
        <name>FMN</name>
        <dbReference type="ChEBI" id="CHEBI:58210"/>
    </ligand>
</feature>
<protein>
    <submittedName>
        <fullName evidence="9">Alpha-hydroxy-acid oxidizing enzyme</fullName>
    </submittedName>
</protein>
<evidence type="ECO:0000256" key="1">
    <source>
        <dbReference type="ARBA" id="ARBA00001917"/>
    </source>
</evidence>
<comment type="similarity">
    <text evidence="5">Belongs to the FMN-dependent alpha-hydroxy acid dehydrogenase family.</text>
</comment>
<evidence type="ECO:0000256" key="7">
    <source>
        <dbReference type="PIRSR" id="PIRSR000138-2"/>
    </source>
</evidence>
<dbReference type="PANTHER" id="PTHR10578:SF107">
    <property type="entry name" value="2-HYDROXYACID OXIDASE 1"/>
    <property type="match status" value="1"/>
</dbReference>
<keyword evidence="3 7" id="KW-0288">FMN</keyword>
<dbReference type="EMBL" id="QLNP01000062">
    <property type="protein sequence ID" value="RAM38338.1"/>
    <property type="molecule type" value="Genomic_DNA"/>
</dbReference>
<evidence type="ECO:0000256" key="2">
    <source>
        <dbReference type="ARBA" id="ARBA00022630"/>
    </source>
</evidence>
<dbReference type="FunFam" id="3.20.20.70:FF:000029">
    <property type="entry name" value="L-lactate dehydrogenase"/>
    <property type="match status" value="1"/>
</dbReference>
<feature type="binding site" evidence="7">
    <location>
        <position position="302"/>
    </location>
    <ligand>
        <name>glyoxylate</name>
        <dbReference type="ChEBI" id="CHEBI:36655"/>
    </ligand>
</feature>
<feature type="binding site" evidence="7">
    <location>
        <begin position="109"/>
        <end position="111"/>
    </location>
    <ligand>
        <name>FMN</name>
        <dbReference type="ChEBI" id="CHEBI:58210"/>
    </ligand>
</feature>
<dbReference type="CDD" id="cd02809">
    <property type="entry name" value="alpha_hydroxyacid_oxid_FMN"/>
    <property type="match status" value="1"/>
</dbReference>
<feature type="binding site" evidence="7">
    <location>
        <position position="197"/>
    </location>
    <ligand>
        <name>glyoxylate</name>
        <dbReference type="ChEBI" id="CHEBI:36655"/>
    </ligand>
</feature>
<dbReference type="AlphaFoldDB" id="A0A328HI91"/>
<feature type="binding site" evidence="7">
    <location>
        <position position="278"/>
    </location>
    <ligand>
        <name>FMN</name>
        <dbReference type="ChEBI" id="CHEBI:58210"/>
    </ligand>
</feature>
<dbReference type="GO" id="GO:0016614">
    <property type="term" value="F:oxidoreductase activity, acting on CH-OH group of donors"/>
    <property type="evidence" value="ECO:0007669"/>
    <property type="project" value="UniProtKB-ARBA"/>
</dbReference>
<feature type="binding site" evidence="7">
    <location>
        <position position="305"/>
    </location>
    <ligand>
        <name>glyoxylate</name>
        <dbReference type="ChEBI" id="CHEBI:36655"/>
    </ligand>
</feature>
<feature type="binding site" evidence="7">
    <location>
        <position position="162"/>
    </location>
    <ligand>
        <name>glyoxylate</name>
        <dbReference type="ChEBI" id="CHEBI:36655"/>
    </ligand>
</feature>
<dbReference type="PANTHER" id="PTHR10578">
    <property type="entry name" value="S -2-HYDROXY-ACID OXIDASE-RELATED"/>
    <property type="match status" value="1"/>
</dbReference>
<feature type="binding site" evidence="7">
    <location>
        <position position="300"/>
    </location>
    <ligand>
        <name>FMN</name>
        <dbReference type="ChEBI" id="CHEBI:58210"/>
    </ligand>
</feature>
<evidence type="ECO:0000256" key="6">
    <source>
        <dbReference type="PIRSR" id="PIRSR000138-1"/>
    </source>
</evidence>
<proteinExistence type="inferred from homology"/>
<feature type="binding site" evidence="7">
    <location>
        <position position="188"/>
    </location>
    <ligand>
        <name>FMN</name>
        <dbReference type="ChEBI" id="CHEBI:58210"/>
    </ligand>
</feature>
<evidence type="ECO:0000313" key="10">
    <source>
        <dbReference type="Proteomes" id="UP000249166"/>
    </source>
</evidence>
<evidence type="ECO:0000256" key="4">
    <source>
        <dbReference type="ARBA" id="ARBA00023002"/>
    </source>
</evidence>
<feature type="binding site" evidence="7">
    <location>
        <position position="56"/>
    </location>
    <ligand>
        <name>glyoxylate</name>
        <dbReference type="ChEBI" id="CHEBI:36655"/>
    </ligand>
</feature>
<feature type="domain" description="FMN hydroxy acid dehydrogenase" evidence="8">
    <location>
        <begin position="30"/>
        <end position="407"/>
    </location>
</feature>
<name>A0A328HI91_ARTGO</name>
<evidence type="ECO:0000256" key="3">
    <source>
        <dbReference type="ARBA" id="ARBA00022643"/>
    </source>
</evidence>
<reference evidence="9 10" key="1">
    <citation type="submission" date="2018-04" db="EMBL/GenBank/DDBJ databases">
        <title>Bacteria isolated from cave deposits of Manipur.</title>
        <authorList>
            <person name="Sahoo D."/>
            <person name="Sarangthem I."/>
            <person name="Nandeibam J."/>
        </authorList>
    </citation>
    <scope>NUCLEOTIDE SEQUENCE [LARGE SCALE GENOMIC DNA]</scope>
    <source>
        <strain evidence="10">mrc11</strain>
    </source>
</reference>
<dbReference type="PROSITE" id="PS51349">
    <property type="entry name" value="FMN_HYDROXY_ACID_DH_2"/>
    <property type="match status" value="1"/>
</dbReference>
<gene>
    <name evidence="9" type="ORF">DBZ45_04845</name>
</gene>
<sequence length="414" mass="45347">MVSLKRQVPKVKDFAPLLKFKMPEANATARRLSNAHTIADLRRIAKRRTPAGPFDYTDGAADHEISIERSRQAFLDVEFQPGILRDVTDVNMTTTVLGKESALPFGMAPTGFTRMMHSAGERAVASAAARAGIPYSLSTVGTTSIEEVAATAPNGRRWFQLYLWKNRDLSLELIENAAKSGYDTLIITVDVPTTGNRVRDLRNGMSIPPQLTLKTLLDASYRPEWWINFLTTEPYTFAFDREGSGSLGDLVSTLYDSSVTFEDLRWMREVWKGHLIVKGIQTVDDAERAFEHGADGIVVSNHGGRQLDRAPVPFHLLPRIVDRVGDRGTVMLDTGITSGADIVAAIALGADFTLIGRAYLYGLMAGGEAGVTRCIDILSSEIERTMALLGVTSVSELNRDHVRALTRSVPVAIA</sequence>
<feature type="active site" description="Proton acceptor" evidence="6">
    <location>
        <position position="302"/>
    </location>
</feature>
<comment type="caution">
    <text evidence="9">The sequence shown here is derived from an EMBL/GenBank/DDBJ whole genome shotgun (WGS) entry which is preliminary data.</text>
</comment>
<dbReference type="InterPro" id="IPR013785">
    <property type="entry name" value="Aldolase_TIM"/>
</dbReference>
<keyword evidence="2 7" id="KW-0285">Flavoprotein</keyword>
<dbReference type="Pfam" id="PF01070">
    <property type="entry name" value="FMN_dh"/>
    <property type="match status" value="1"/>
</dbReference>